<protein>
    <recommendedName>
        <fullName evidence="3">Transglycosylase SLT domain-containing protein</fullName>
    </recommendedName>
</protein>
<evidence type="ECO:0000313" key="1">
    <source>
        <dbReference type="EMBL" id="SKC47325.1"/>
    </source>
</evidence>
<dbReference type="STRING" id="123320.SAMN06309945_1300"/>
<dbReference type="SUPFAM" id="SSF53955">
    <property type="entry name" value="Lysozyme-like"/>
    <property type="match status" value="1"/>
</dbReference>
<evidence type="ECO:0000313" key="2">
    <source>
        <dbReference type="Proteomes" id="UP000190857"/>
    </source>
</evidence>
<keyword evidence="2" id="KW-1185">Reference proteome</keyword>
<dbReference type="AlphaFoldDB" id="A0A1T5J7D1"/>
<dbReference type="InterPro" id="IPR023346">
    <property type="entry name" value="Lysozyme-like_dom_sf"/>
</dbReference>
<sequence length="189" mass="19402">MVNVVDPTAGAIASPYYQPAGQRFDGEAAQTVAVAGGYETGFDRDGYEVVLAPKPTPTPTPVAETPATGTATKKAVSGSGVAPVAAAPDPGSAKAIARDMLAARGMGDDQYSCLVSLWNKESGWRVNANNGSSGAYGIPQALPGSKMATAGADWQTNPATQITWGLGYITGRYGSPCGAWAHSQAMNWY</sequence>
<organism evidence="1 2">
    <name type="scientific">Okibacterium fritillariae</name>
    <dbReference type="NCBI Taxonomy" id="123320"/>
    <lineage>
        <taxon>Bacteria</taxon>
        <taxon>Bacillati</taxon>
        <taxon>Actinomycetota</taxon>
        <taxon>Actinomycetes</taxon>
        <taxon>Micrococcales</taxon>
        <taxon>Microbacteriaceae</taxon>
        <taxon>Okibacterium</taxon>
    </lineage>
</organism>
<dbReference type="Proteomes" id="UP000190857">
    <property type="component" value="Unassembled WGS sequence"/>
</dbReference>
<proteinExistence type="predicted"/>
<evidence type="ECO:0008006" key="3">
    <source>
        <dbReference type="Google" id="ProtNLM"/>
    </source>
</evidence>
<dbReference type="EMBL" id="FUZP01000001">
    <property type="protein sequence ID" value="SKC47325.1"/>
    <property type="molecule type" value="Genomic_DNA"/>
</dbReference>
<reference evidence="1 2" key="1">
    <citation type="submission" date="2017-02" db="EMBL/GenBank/DDBJ databases">
        <authorList>
            <person name="Peterson S.W."/>
        </authorList>
    </citation>
    <scope>NUCLEOTIDE SEQUENCE [LARGE SCALE GENOMIC DNA]</scope>
    <source>
        <strain evidence="1 2">VKM Ac-2059</strain>
    </source>
</reference>
<gene>
    <name evidence="1" type="ORF">SAMN06309945_1300</name>
</gene>
<name>A0A1T5J7D1_9MICO</name>
<accession>A0A1T5J7D1</accession>